<dbReference type="EMBL" id="CAEZYF010000005">
    <property type="protein sequence ID" value="CAB4716852.1"/>
    <property type="molecule type" value="Genomic_DNA"/>
</dbReference>
<dbReference type="Pfam" id="PF02577">
    <property type="entry name" value="BFN_dom"/>
    <property type="match status" value="1"/>
</dbReference>
<evidence type="ECO:0000313" key="2">
    <source>
        <dbReference type="EMBL" id="CAB4363645.1"/>
    </source>
</evidence>
<dbReference type="InterPro" id="IPR003729">
    <property type="entry name" value="Bi_nuclease_dom"/>
</dbReference>
<dbReference type="SUPFAM" id="SSF103256">
    <property type="entry name" value="Hypothetical protein TM0160"/>
    <property type="match status" value="1"/>
</dbReference>
<dbReference type="EMBL" id="CAFAAV010000055">
    <property type="protein sequence ID" value="CAB4814118.1"/>
    <property type="molecule type" value="Genomic_DNA"/>
</dbReference>
<dbReference type="EMBL" id="CAFBOL010000152">
    <property type="protein sequence ID" value="CAB5018862.1"/>
    <property type="molecule type" value="Genomic_DNA"/>
</dbReference>
<evidence type="ECO:0000313" key="6">
    <source>
        <dbReference type="EMBL" id="CAB4932716.1"/>
    </source>
</evidence>
<dbReference type="EMBL" id="CAFBIY010000142">
    <property type="protein sequence ID" value="CAB4852621.1"/>
    <property type="molecule type" value="Genomic_DNA"/>
</dbReference>
<evidence type="ECO:0000313" key="5">
    <source>
        <dbReference type="EMBL" id="CAB4852621.1"/>
    </source>
</evidence>
<dbReference type="Gene3D" id="3.10.690.10">
    <property type="entry name" value="Bifunctional nuclease domain"/>
    <property type="match status" value="1"/>
</dbReference>
<evidence type="ECO:0000259" key="1">
    <source>
        <dbReference type="PROSITE" id="PS51658"/>
    </source>
</evidence>
<proteinExistence type="predicted"/>
<feature type="domain" description="BFN" evidence="1">
    <location>
        <begin position="1"/>
        <end position="131"/>
    </location>
</feature>
<dbReference type="EMBL" id="CAFBMT010000007">
    <property type="protein sequence ID" value="CAB4932716.1"/>
    <property type="molecule type" value="Genomic_DNA"/>
</dbReference>
<gene>
    <name evidence="3" type="ORF">UFOPK2656_01032</name>
    <name evidence="4" type="ORF">UFOPK3099_00941</name>
    <name evidence="5" type="ORF">UFOPK3267_02189</name>
    <name evidence="6" type="ORF">UFOPK3651_01592</name>
    <name evidence="7" type="ORF">UFOPK3931_03230</name>
    <name evidence="2" type="ORF">UFOPK4189_01421</name>
</gene>
<dbReference type="AlphaFoldDB" id="A0A6J6A667"/>
<organism evidence="2">
    <name type="scientific">freshwater metagenome</name>
    <dbReference type="NCBI Taxonomy" id="449393"/>
    <lineage>
        <taxon>unclassified sequences</taxon>
        <taxon>metagenomes</taxon>
        <taxon>ecological metagenomes</taxon>
    </lineage>
</organism>
<dbReference type="InterPro" id="IPR036104">
    <property type="entry name" value="BFN_sf"/>
</dbReference>
<dbReference type="PANTHER" id="PTHR15160:SF1">
    <property type="entry name" value="VON HIPPEL-LINDAU DISEASE TUMOR SUPPRESSOR"/>
    <property type="match status" value="1"/>
</dbReference>
<dbReference type="EMBL" id="CAESGF010000007">
    <property type="protein sequence ID" value="CAB4363645.1"/>
    <property type="molecule type" value="Genomic_DNA"/>
</dbReference>
<dbReference type="PROSITE" id="PS51658">
    <property type="entry name" value="BFN"/>
    <property type="match status" value="1"/>
</dbReference>
<reference evidence="2" key="1">
    <citation type="submission" date="2020-05" db="EMBL/GenBank/DDBJ databases">
        <authorList>
            <person name="Chiriac C."/>
            <person name="Salcher M."/>
            <person name="Ghai R."/>
            <person name="Kavagutti S V."/>
        </authorList>
    </citation>
    <scope>NUCLEOTIDE SEQUENCE</scope>
</reference>
<dbReference type="GO" id="GO:0004518">
    <property type="term" value="F:nuclease activity"/>
    <property type="evidence" value="ECO:0007669"/>
    <property type="project" value="InterPro"/>
</dbReference>
<name>A0A6J6A667_9ZZZZ</name>
<evidence type="ECO:0000313" key="7">
    <source>
        <dbReference type="EMBL" id="CAB5018862.1"/>
    </source>
</evidence>
<protein>
    <submittedName>
        <fullName evidence="2">Unannotated protein</fullName>
    </submittedName>
</protein>
<sequence>MQLLGVRVELPANTPVVMLREVDGDRGRVLPILIGIHEGSAIHTAMEGITPPRPLTHDLLAIMMRTLGATLDKVIITEVREHTFYAELHLVTAGGTHVVSCRPSDAIALAVRVDAPIFASEALLDEAAVEVPEGNEEGDEEAILDEFRDFLDDVSPEDFAG</sequence>
<dbReference type="PANTHER" id="PTHR15160">
    <property type="entry name" value="VON HIPPEL-LINDAU PROTEIN"/>
    <property type="match status" value="1"/>
</dbReference>
<evidence type="ECO:0000313" key="4">
    <source>
        <dbReference type="EMBL" id="CAB4814118.1"/>
    </source>
</evidence>
<accession>A0A6J6A667</accession>
<evidence type="ECO:0000313" key="3">
    <source>
        <dbReference type="EMBL" id="CAB4716852.1"/>
    </source>
</evidence>